<evidence type="ECO:0000313" key="3">
    <source>
        <dbReference type="EMBL" id="MCW6037695.1"/>
    </source>
</evidence>
<dbReference type="Pfam" id="PF00534">
    <property type="entry name" value="Glycos_transf_1"/>
    <property type="match status" value="1"/>
</dbReference>
<evidence type="ECO:0000313" key="4">
    <source>
        <dbReference type="Proteomes" id="UP001526426"/>
    </source>
</evidence>
<dbReference type="Gene3D" id="3.40.50.2000">
    <property type="entry name" value="Glycogen Phosphorylase B"/>
    <property type="match status" value="2"/>
</dbReference>
<dbReference type="InterPro" id="IPR001296">
    <property type="entry name" value="Glyco_trans_1"/>
</dbReference>
<dbReference type="Pfam" id="PF13439">
    <property type="entry name" value="Glyco_transf_4"/>
    <property type="match status" value="1"/>
</dbReference>
<feature type="domain" description="Glycosyl transferase family 1" evidence="1">
    <location>
        <begin position="201"/>
        <end position="345"/>
    </location>
</feature>
<dbReference type="InterPro" id="IPR028098">
    <property type="entry name" value="Glyco_trans_4-like_N"/>
</dbReference>
<organism evidence="3 4">
    <name type="scientific">Spirulina subsalsa FACHB-351</name>
    <dbReference type="NCBI Taxonomy" id="234711"/>
    <lineage>
        <taxon>Bacteria</taxon>
        <taxon>Bacillati</taxon>
        <taxon>Cyanobacteriota</taxon>
        <taxon>Cyanophyceae</taxon>
        <taxon>Spirulinales</taxon>
        <taxon>Spirulinaceae</taxon>
        <taxon>Spirulina</taxon>
    </lineage>
</organism>
<keyword evidence="4" id="KW-1185">Reference proteome</keyword>
<gene>
    <name evidence="3" type="ORF">K4A83_15645</name>
</gene>
<reference evidence="3 4" key="1">
    <citation type="submission" date="2021-08" db="EMBL/GenBank/DDBJ databases">
        <title>Draft genome sequence of Spirulina subsalsa with high tolerance to salinity and hype-accumulation of phycocyanin.</title>
        <authorList>
            <person name="Pei H."/>
            <person name="Jiang L."/>
        </authorList>
    </citation>
    <scope>NUCLEOTIDE SEQUENCE [LARGE SCALE GENOMIC DNA]</scope>
    <source>
        <strain evidence="3 4">FACHB-351</strain>
    </source>
</reference>
<name>A0ABT3L857_9CYAN</name>
<dbReference type="Proteomes" id="UP001526426">
    <property type="component" value="Unassembled WGS sequence"/>
</dbReference>
<comment type="caution">
    <text evidence="3">The sequence shown here is derived from an EMBL/GenBank/DDBJ whole genome shotgun (WGS) entry which is preliminary data.</text>
</comment>
<evidence type="ECO:0000259" key="1">
    <source>
        <dbReference type="Pfam" id="PF00534"/>
    </source>
</evidence>
<evidence type="ECO:0000259" key="2">
    <source>
        <dbReference type="Pfam" id="PF13439"/>
    </source>
</evidence>
<sequence length="371" mass="40869">MKQPQHIACLLPNLAGGGQERVTLNLLRGLSGKGRQLDLVVAQAKGPYLDQIPPEVQLVDLGVSMEDRLQSAVKLILPLARYLRQAKPDILLSHLVWTNEIAVIAYWLARRPLQLVLWEQMPASLQASHSLTQGVKLWLMRSLYPKASAIVAPSRGVAQAFEQSLKLKANAVQVVYNAVVDDTLLQKAQAPLNHPWFFAYQPPVILAIGRLSEQKDFPTLIKAFAQVRKNRLLRLIILGEGGLRRSLENLVRELGVGEDVQLPGFVPNPYAYLSRAAMFVLSSKFEGLPTVVIEALACGCPVVSTDCPYGPREILADGQYGRLVTVGDVQGLARGIYETLNAPVSRDLLKVRSQAFTVQEATQSYLKLLSN</sequence>
<proteinExistence type="predicted"/>
<accession>A0ABT3L857</accession>
<dbReference type="SUPFAM" id="SSF53756">
    <property type="entry name" value="UDP-Glycosyltransferase/glycogen phosphorylase"/>
    <property type="match status" value="1"/>
</dbReference>
<dbReference type="CDD" id="cd03811">
    <property type="entry name" value="GT4_GT28_WabH-like"/>
    <property type="match status" value="1"/>
</dbReference>
<dbReference type="RefSeq" id="WP_265265557.1">
    <property type="nucleotide sequence ID" value="NZ_JAIHOM010000084.1"/>
</dbReference>
<protein>
    <submittedName>
        <fullName evidence="3">Glycosyltransferase</fullName>
    </submittedName>
</protein>
<dbReference type="EMBL" id="JAIHOM010000084">
    <property type="protein sequence ID" value="MCW6037695.1"/>
    <property type="molecule type" value="Genomic_DNA"/>
</dbReference>
<dbReference type="PANTHER" id="PTHR12526">
    <property type="entry name" value="GLYCOSYLTRANSFERASE"/>
    <property type="match status" value="1"/>
</dbReference>
<dbReference type="PANTHER" id="PTHR12526:SF630">
    <property type="entry name" value="GLYCOSYLTRANSFERASE"/>
    <property type="match status" value="1"/>
</dbReference>
<feature type="domain" description="Glycosyltransferase subfamily 4-like N-terminal" evidence="2">
    <location>
        <begin position="17"/>
        <end position="179"/>
    </location>
</feature>